<comment type="caution">
    <text evidence="2">The sequence shown here is derived from an EMBL/GenBank/DDBJ whole genome shotgun (WGS) entry which is preliminary data.</text>
</comment>
<accession>A0A8E0RM36</accession>
<evidence type="ECO:0000256" key="1">
    <source>
        <dbReference type="SAM" id="MobiDB-lite"/>
    </source>
</evidence>
<feature type="compositionally biased region" description="Polar residues" evidence="1">
    <location>
        <begin position="1"/>
        <end position="28"/>
    </location>
</feature>
<dbReference type="OrthoDB" id="5800476at2759"/>
<evidence type="ECO:0000313" key="3">
    <source>
        <dbReference type="Proteomes" id="UP000728185"/>
    </source>
</evidence>
<evidence type="ECO:0000313" key="2">
    <source>
        <dbReference type="EMBL" id="KAA0187215.1"/>
    </source>
</evidence>
<organism evidence="2 3">
    <name type="scientific">Fasciolopsis buskii</name>
    <dbReference type="NCBI Taxonomy" id="27845"/>
    <lineage>
        <taxon>Eukaryota</taxon>
        <taxon>Metazoa</taxon>
        <taxon>Spiralia</taxon>
        <taxon>Lophotrochozoa</taxon>
        <taxon>Platyhelminthes</taxon>
        <taxon>Trematoda</taxon>
        <taxon>Digenea</taxon>
        <taxon>Plagiorchiida</taxon>
        <taxon>Echinostomata</taxon>
        <taxon>Echinostomatoidea</taxon>
        <taxon>Fasciolidae</taxon>
        <taxon>Fasciolopsis</taxon>
    </lineage>
</organism>
<protein>
    <submittedName>
        <fullName evidence="2">Casein kinase</fullName>
    </submittedName>
</protein>
<keyword evidence="2" id="KW-0808">Transferase</keyword>
<reference evidence="2" key="1">
    <citation type="submission" date="2019-05" db="EMBL/GenBank/DDBJ databases">
        <title>Annotation for the trematode Fasciolopsis buski.</title>
        <authorList>
            <person name="Choi Y.-J."/>
        </authorList>
    </citation>
    <scope>NUCLEOTIDE SEQUENCE</scope>
    <source>
        <strain evidence="2">HT</strain>
        <tissue evidence="2">Whole worm</tissue>
    </source>
</reference>
<dbReference type="Proteomes" id="UP000728185">
    <property type="component" value="Unassembled WGS sequence"/>
</dbReference>
<keyword evidence="2" id="KW-0418">Kinase</keyword>
<name>A0A8E0RM36_9TREM</name>
<dbReference type="GO" id="GO:0016301">
    <property type="term" value="F:kinase activity"/>
    <property type="evidence" value="ECO:0007669"/>
    <property type="project" value="UniProtKB-KW"/>
</dbReference>
<feature type="region of interest" description="Disordered" evidence="1">
    <location>
        <begin position="1"/>
        <end position="57"/>
    </location>
</feature>
<proteinExistence type="predicted"/>
<keyword evidence="3" id="KW-1185">Reference proteome</keyword>
<sequence>MLTESQKQARISTTTIPSSRVQRGSCTRTQKKDKRSPGNMLSQDDPRSPKESNTLLVGPNYRLGKNVRCGGFRELLLGRNLHTNEHSAIKLKPMKTRAPQLHLEYRFYGLLQSASVIGFPAVYHLGPVGRHNVLVMKSLGPSLEDLFEVCKRQFS</sequence>
<dbReference type="Gene3D" id="3.30.200.20">
    <property type="entry name" value="Phosphorylase Kinase, domain 1"/>
    <property type="match status" value="1"/>
</dbReference>
<dbReference type="SUPFAM" id="SSF56112">
    <property type="entry name" value="Protein kinase-like (PK-like)"/>
    <property type="match status" value="1"/>
</dbReference>
<gene>
    <name evidence="2" type="ORF">FBUS_02965</name>
</gene>
<dbReference type="EMBL" id="LUCM01009291">
    <property type="protein sequence ID" value="KAA0187215.1"/>
    <property type="molecule type" value="Genomic_DNA"/>
</dbReference>
<dbReference type="InterPro" id="IPR011009">
    <property type="entry name" value="Kinase-like_dom_sf"/>
</dbReference>
<dbReference type="AlphaFoldDB" id="A0A8E0RM36"/>